<name>A0A0F9AW25_9ZZZZ</name>
<reference evidence="1" key="1">
    <citation type="journal article" date="2015" name="Nature">
        <title>Complex archaea that bridge the gap between prokaryotes and eukaryotes.</title>
        <authorList>
            <person name="Spang A."/>
            <person name="Saw J.H."/>
            <person name="Jorgensen S.L."/>
            <person name="Zaremba-Niedzwiedzka K."/>
            <person name="Martijn J."/>
            <person name="Lind A.E."/>
            <person name="van Eijk R."/>
            <person name="Schleper C."/>
            <person name="Guy L."/>
            <person name="Ettema T.J."/>
        </authorList>
    </citation>
    <scope>NUCLEOTIDE SEQUENCE</scope>
</reference>
<proteinExistence type="predicted"/>
<dbReference type="AlphaFoldDB" id="A0A0F9AW25"/>
<dbReference type="EMBL" id="LAZR01052576">
    <property type="protein sequence ID" value="KKK82654.1"/>
    <property type="molecule type" value="Genomic_DNA"/>
</dbReference>
<organism evidence="1">
    <name type="scientific">marine sediment metagenome</name>
    <dbReference type="NCBI Taxonomy" id="412755"/>
    <lineage>
        <taxon>unclassified sequences</taxon>
        <taxon>metagenomes</taxon>
        <taxon>ecological metagenomes</taxon>
    </lineage>
</organism>
<gene>
    <name evidence="1" type="ORF">LCGC14_2801260</name>
</gene>
<feature type="non-terminal residue" evidence="1">
    <location>
        <position position="1"/>
    </location>
</feature>
<comment type="caution">
    <text evidence="1">The sequence shown here is derived from an EMBL/GenBank/DDBJ whole genome shotgun (WGS) entry which is preliminary data.</text>
</comment>
<protein>
    <submittedName>
        <fullName evidence="1">Uncharacterized protein</fullName>
    </submittedName>
</protein>
<evidence type="ECO:0000313" key="1">
    <source>
        <dbReference type="EMBL" id="KKK82654.1"/>
    </source>
</evidence>
<sequence length="67" mass="7829">VFYPDTHTLVLNENLGDMIEEGKRTCNRDMDVFWNNMDKKYLLENDKISFTKGLANNIEEDKNADNS</sequence>
<accession>A0A0F9AW25</accession>